<reference evidence="3" key="2">
    <citation type="submission" date="2023-02" db="EMBL/GenBank/DDBJ databases">
        <authorList>
            <person name="Rayyan A."/>
            <person name="Meyer T."/>
            <person name="Kyndt J.A."/>
        </authorList>
    </citation>
    <scope>NUCLEOTIDE SEQUENCE</scope>
    <source>
        <strain evidence="3">DSM 9987</strain>
    </source>
</reference>
<evidence type="ECO:0000259" key="2">
    <source>
        <dbReference type="Pfam" id="PF01970"/>
    </source>
</evidence>
<feature type="transmembrane region" description="Helical" evidence="1">
    <location>
        <begin position="58"/>
        <end position="75"/>
    </location>
</feature>
<dbReference type="Pfam" id="PF01970">
    <property type="entry name" value="TctA"/>
    <property type="match status" value="1"/>
</dbReference>
<accession>A0ABT5JHG6</accession>
<dbReference type="PANTHER" id="PTHR35342:SF5">
    <property type="entry name" value="TRICARBOXYLIC TRANSPORT PROTEIN"/>
    <property type="match status" value="1"/>
</dbReference>
<keyword evidence="1" id="KW-0812">Transmembrane</keyword>
<dbReference type="PANTHER" id="PTHR35342">
    <property type="entry name" value="TRICARBOXYLIC TRANSPORT PROTEIN"/>
    <property type="match status" value="1"/>
</dbReference>
<feature type="transmembrane region" description="Helical" evidence="1">
    <location>
        <begin position="386"/>
        <end position="404"/>
    </location>
</feature>
<proteinExistence type="predicted"/>
<sequence>MDSLGYLMDGFAVAFTARNLLLCFVGCLWGTAVGVLPGLGPLAGMALLLPLTFKLDPAGAVIMLAGIFNGAMYGGSTTSILMRIPGEAASVVTCIDGYEMAKRGRAGAALTLSAVGSFVGGTISIVGLMAVGPLLADAMLSVGPAAEFVLMLTALLVVSVVSSSPPVKTLAMIVLGLALGTVGMDQLTAWPRFTFGSLDLTDGLNFVALSIGLFGVSEILLNLDEATPAVPKAPRLREMLPTAQEIREAAPAVLRGSGVGFLFGLVPGVSHIISTFVSYAIEKKISKTPEKFGHGAVAGVAGPETANNATTGASMIPLLVLGIPAIPATAILLSALLIHGVQPGPLLMSEHPQVFWGLIASLYLGNAILVILNLPLVSIFVSLLRTPMGVLAPLVLVVCLIGVYSLKASPLDLAILVAAGVGGYLLRKFSYDVAPLLLAFVLGDRMELSFRRALTISDGDWWVFVQGPAARVFLVVLALIGGLQLAAMLLGWRRTGAAAP</sequence>
<keyword evidence="1" id="KW-0472">Membrane</keyword>
<feature type="transmembrane region" description="Helical" evidence="1">
    <location>
        <begin position="170"/>
        <end position="190"/>
    </location>
</feature>
<feature type="transmembrane region" description="Helical" evidence="1">
    <location>
        <begin position="318"/>
        <end position="341"/>
    </location>
</feature>
<feature type="transmembrane region" description="Helical" evidence="1">
    <location>
        <begin position="470"/>
        <end position="492"/>
    </location>
</feature>
<feature type="domain" description="DUF112" evidence="2">
    <location>
        <begin position="20"/>
        <end position="438"/>
    </location>
</feature>
<feature type="transmembrane region" description="Helical" evidence="1">
    <location>
        <begin position="138"/>
        <end position="158"/>
    </location>
</feature>
<dbReference type="Proteomes" id="UP001165652">
    <property type="component" value="Unassembled WGS sequence"/>
</dbReference>
<dbReference type="EMBL" id="JAQQLI010000062">
    <property type="protein sequence ID" value="MDC7789165.1"/>
    <property type="molecule type" value="Genomic_DNA"/>
</dbReference>
<comment type="caution">
    <text evidence="3">The sequence shown here is derived from an EMBL/GenBank/DDBJ whole genome shotgun (WGS) entry which is preliminary data.</text>
</comment>
<gene>
    <name evidence="3" type="ORF">PQJ73_26085</name>
</gene>
<evidence type="ECO:0000313" key="4">
    <source>
        <dbReference type="Proteomes" id="UP001165652"/>
    </source>
</evidence>
<feature type="transmembrane region" description="Helical" evidence="1">
    <location>
        <begin position="353"/>
        <end position="374"/>
    </location>
</feature>
<keyword evidence="4" id="KW-1185">Reference proteome</keyword>
<evidence type="ECO:0000313" key="3">
    <source>
        <dbReference type="EMBL" id="MDC7789165.1"/>
    </source>
</evidence>
<keyword evidence="1" id="KW-1133">Transmembrane helix</keyword>
<organism evidence="3 4">
    <name type="scientific">Rhodoplanes tepidamans</name>
    <name type="common">Rhodoplanes cryptolactis</name>
    <dbReference type="NCBI Taxonomy" id="200616"/>
    <lineage>
        <taxon>Bacteria</taxon>
        <taxon>Pseudomonadati</taxon>
        <taxon>Pseudomonadota</taxon>
        <taxon>Alphaproteobacteria</taxon>
        <taxon>Hyphomicrobiales</taxon>
        <taxon>Nitrobacteraceae</taxon>
        <taxon>Rhodoplanes</taxon>
    </lineage>
</organism>
<feature type="transmembrane region" description="Helical" evidence="1">
    <location>
        <begin position="20"/>
        <end position="38"/>
    </location>
</feature>
<dbReference type="InterPro" id="IPR002823">
    <property type="entry name" value="DUF112_TM"/>
</dbReference>
<dbReference type="RefSeq" id="WP_272779994.1">
    <property type="nucleotide sequence ID" value="NZ_JAQQLI010000062.1"/>
</dbReference>
<evidence type="ECO:0000256" key="1">
    <source>
        <dbReference type="SAM" id="Phobius"/>
    </source>
</evidence>
<feature type="transmembrane region" description="Helical" evidence="1">
    <location>
        <begin position="108"/>
        <end position="132"/>
    </location>
</feature>
<feature type="transmembrane region" description="Helical" evidence="1">
    <location>
        <begin position="261"/>
        <end position="281"/>
    </location>
</feature>
<name>A0ABT5JHG6_RHOTP</name>
<protein>
    <submittedName>
        <fullName evidence="3">Tripartite tricarboxylate transporter permease</fullName>
    </submittedName>
</protein>
<reference evidence="3" key="1">
    <citation type="journal article" date="2023" name="Microbiol Resour">
        <title>Genome Sequences of Rhodoplanes serenus and Two Thermotolerant Strains, Rhodoplanes tepidamans and 'Rhodoplanes cryptolactis,' Further Refine the Genus.</title>
        <authorList>
            <person name="Rayyan A.A."/>
            <person name="Kyndt J.A."/>
        </authorList>
    </citation>
    <scope>NUCLEOTIDE SEQUENCE</scope>
    <source>
        <strain evidence="3">DSM 9987</strain>
    </source>
</reference>